<dbReference type="GO" id="GO:0006614">
    <property type="term" value="P:SRP-dependent cotranslational protein targeting to membrane"/>
    <property type="evidence" value="ECO:0007669"/>
    <property type="project" value="InterPro"/>
</dbReference>
<dbReference type="FunFam" id="1.20.120.140:FF:000002">
    <property type="entry name" value="Signal recognition particle receptor FtsY"/>
    <property type="match status" value="1"/>
</dbReference>
<dbReference type="GO" id="GO:0005525">
    <property type="term" value="F:GTP binding"/>
    <property type="evidence" value="ECO:0007669"/>
    <property type="project" value="UniProtKB-UniRule"/>
</dbReference>
<dbReference type="CDD" id="cd17874">
    <property type="entry name" value="FtsY"/>
    <property type="match status" value="1"/>
</dbReference>
<feature type="binding site" evidence="9">
    <location>
        <begin position="267"/>
        <end position="270"/>
    </location>
    <ligand>
        <name>GTP</name>
        <dbReference type="ChEBI" id="CHEBI:37565"/>
    </ligand>
</feature>
<dbReference type="HAMAP" id="MF_00920">
    <property type="entry name" value="FtsY"/>
    <property type="match status" value="1"/>
</dbReference>
<dbReference type="InterPro" id="IPR004390">
    <property type="entry name" value="SR_rcpt_FtsY"/>
</dbReference>
<comment type="function">
    <text evidence="9">Involved in targeting and insertion of nascent membrane proteins into the cytoplasmic membrane. Acts as a receptor for the complex formed by the signal recognition particle (SRP) and the ribosome-nascent chain (RNC).</text>
</comment>
<keyword evidence="3 9" id="KW-0547">Nucleotide-binding</keyword>
<dbReference type="RefSeq" id="WP_141610712.1">
    <property type="nucleotide sequence ID" value="NZ_VIGC02000017.1"/>
</dbReference>
<dbReference type="EC" id="3.6.5.4" evidence="9"/>
<comment type="subunit">
    <text evidence="9">Part of the signal recognition particle protein translocation system, which is composed of SRP and FtsY.</text>
</comment>
<keyword evidence="5 9" id="KW-0342">GTP-binding</keyword>
<dbReference type="InterPro" id="IPR036225">
    <property type="entry name" value="SRP/SRP_N"/>
</dbReference>
<evidence type="ECO:0000256" key="4">
    <source>
        <dbReference type="ARBA" id="ARBA00022801"/>
    </source>
</evidence>
<gene>
    <name evidence="9 11" type="primary">ftsY</name>
    <name evidence="11" type="ORF">FKZ61_13705</name>
</gene>
<evidence type="ECO:0000256" key="1">
    <source>
        <dbReference type="ARBA" id="ARBA00022475"/>
    </source>
</evidence>
<dbReference type="EMBL" id="VIGC01000017">
    <property type="protein sequence ID" value="TQE95035.1"/>
    <property type="molecule type" value="Genomic_DNA"/>
</dbReference>
<proteinExistence type="inferred from homology"/>
<evidence type="ECO:0000259" key="10">
    <source>
        <dbReference type="PROSITE" id="PS00300"/>
    </source>
</evidence>
<keyword evidence="2 9" id="KW-0963">Cytoplasm</keyword>
<dbReference type="Pfam" id="PF02881">
    <property type="entry name" value="SRP54_N"/>
    <property type="match status" value="1"/>
</dbReference>
<dbReference type="FunFam" id="3.40.50.300:FF:000053">
    <property type="entry name" value="Signal recognition particle receptor FtsY"/>
    <property type="match status" value="1"/>
</dbReference>
<name>A0A540VE42_9CHLR</name>
<evidence type="ECO:0000256" key="3">
    <source>
        <dbReference type="ARBA" id="ARBA00022741"/>
    </source>
</evidence>
<dbReference type="PROSITE" id="PS00300">
    <property type="entry name" value="SRP54"/>
    <property type="match status" value="1"/>
</dbReference>
<keyword evidence="1 9" id="KW-1003">Cell membrane</keyword>
<dbReference type="GO" id="GO:0005047">
    <property type="term" value="F:signal recognition particle binding"/>
    <property type="evidence" value="ECO:0007669"/>
    <property type="project" value="TreeGrafter"/>
</dbReference>
<dbReference type="SMART" id="SM00382">
    <property type="entry name" value="AAA"/>
    <property type="match status" value="1"/>
</dbReference>
<keyword evidence="7 9" id="KW-0675">Receptor</keyword>
<dbReference type="PANTHER" id="PTHR43134:SF1">
    <property type="entry name" value="SIGNAL RECOGNITION PARTICLE RECEPTOR SUBUNIT ALPHA"/>
    <property type="match status" value="1"/>
</dbReference>
<dbReference type="SUPFAM" id="SSF47364">
    <property type="entry name" value="Domain of the SRP/SRP receptor G-proteins"/>
    <property type="match status" value="1"/>
</dbReference>
<evidence type="ECO:0000256" key="7">
    <source>
        <dbReference type="ARBA" id="ARBA00023170"/>
    </source>
</evidence>
<dbReference type="OrthoDB" id="9804720at2"/>
<dbReference type="Gene3D" id="3.40.50.300">
    <property type="entry name" value="P-loop containing nucleotide triphosphate hydrolases"/>
    <property type="match status" value="1"/>
</dbReference>
<evidence type="ECO:0000256" key="2">
    <source>
        <dbReference type="ARBA" id="ARBA00022490"/>
    </source>
</evidence>
<evidence type="ECO:0000256" key="5">
    <source>
        <dbReference type="ARBA" id="ARBA00023134"/>
    </source>
</evidence>
<dbReference type="Gene3D" id="1.20.120.140">
    <property type="entry name" value="Signal recognition particle SRP54, nucleotide-binding domain"/>
    <property type="match status" value="1"/>
</dbReference>
<dbReference type="SMART" id="SM00963">
    <property type="entry name" value="SRP54_N"/>
    <property type="match status" value="1"/>
</dbReference>
<dbReference type="Proteomes" id="UP000317371">
    <property type="component" value="Unassembled WGS sequence"/>
</dbReference>
<dbReference type="GO" id="GO:0003924">
    <property type="term" value="F:GTPase activity"/>
    <property type="evidence" value="ECO:0007669"/>
    <property type="project" value="UniProtKB-UniRule"/>
</dbReference>
<dbReference type="InParanoid" id="A0A540VE42"/>
<dbReference type="PANTHER" id="PTHR43134">
    <property type="entry name" value="SIGNAL RECOGNITION PARTICLE RECEPTOR SUBUNIT ALPHA"/>
    <property type="match status" value="1"/>
</dbReference>
<dbReference type="SUPFAM" id="SSF52540">
    <property type="entry name" value="P-loop containing nucleoside triphosphate hydrolases"/>
    <property type="match status" value="1"/>
</dbReference>
<accession>A0A540VE42</accession>
<dbReference type="FunCoup" id="A0A540VE42">
    <property type="interactions" value="455"/>
</dbReference>
<evidence type="ECO:0000256" key="9">
    <source>
        <dbReference type="HAMAP-Rule" id="MF_00920"/>
    </source>
</evidence>
<dbReference type="AlphaFoldDB" id="A0A540VE42"/>
<reference evidence="11 12" key="1">
    <citation type="submission" date="2019-06" db="EMBL/GenBank/DDBJ databases">
        <title>Genome sequence of Litorilinea aerophila BAA-2444.</title>
        <authorList>
            <person name="Maclea K.S."/>
            <person name="Maurais E.G."/>
            <person name="Iannazzi L.C."/>
        </authorList>
    </citation>
    <scope>NUCLEOTIDE SEQUENCE [LARGE SCALE GENOMIC DNA]</scope>
    <source>
        <strain evidence="11 12">ATCC BAA-2444</strain>
    </source>
</reference>
<keyword evidence="6 9" id="KW-0472">Membrane</keyword>
<dbReference type="InterPro" id="IPR042101">
    <property type="entry name" value="SRP54_N_sf"/>
</dbReference>
<keyword evidence="12" id="KW-1185">Reference proteome</keyword>
<feature type="domain" description="SRP54-type proteins GTP-binding" evidence="10">
    <location>
        <begin position="288"/>
        <end position="301"/>
    </location>
</feature>
<dbReference type="InterPro" id="IPR000897">
    <property type="entry name" value="SRP54_GTPase_dom"/>
</dbReference>
<protein>
    <recommendedName>
        <fullName evidence="9">Signal recognition particle receptor FtsY</fullName>
        <shortName evidence="9">SRP receptor</shortName>
        <ecNumber evidence="9">3.6.5.4</ecNumber>
    </recommendedName>
</protein>
<comment type="similarity">
    <text evidence="9">Belongs to the GTP-binding SRP family. FtsY subfamily.</text>
</comment>
<dbReference type="InterPro" id="IPR013822">
    <property type="entry name" value="Signal_recog_particl_SRP54_hlx"/>
</dbReference>
<comment type="subcellular location">
    <subcellularLocation>
        <location evidence="9">Cell membrane</location>
        <topology evidence="9">Peripheral membrane protein</topology>
        <orientation evidence="9">Cytoplasmic side</orientation>
    </subcellularLocation>
    <subcellularLocation>
        <location evidence="9">Cytoplasm</location>
    </subcellularLocation>
</comment>
<dbReference type="NCBIfam" id="TIGR00064">
    <property type="entry name" value="ftsY"/>
    <property type="match status" value="1"/>
</dbReference>
<dbReference type="SMART" id="SM00962">
    <property type="entry name" value="SRP54"/>
    <property type="match status" value="1"/>
</dbReference>
<dbReference type="GO" id="GO:0005886">
    <property type="term" value="C:plasma membrane"/>
    <property type="evidence" value="ECO:0007669"/>
    <property type="project" value="UniProtKB-SubCell"/>
</dbReference>
<feature type="binding site" evidence="9">
    <location>
        <begin position="120"/>
        <end position="127"/>
    </location>
    <ligand>
        <name>GTP</name>
        <dbReference type="ChEBI" id="CHEBI:37565"/>
    </ligand>
</feature>
<comment type="caution">
    <text evidence="11">The sequence shown here is derived from an EMBL/GenBank/DDBJ whole genome shotgun (WGS) entry which is preliminary data.</text>
</comment>
<organism evidence="11 12">
    <name type="scientific">Litorilinea aerophila</name>
    <dbReference type="NCBI Taxonomy" id="1204385"/>
    <lineage>
        <taxon>Bacteria</taxon>
        <taxon>Bacillati</taxon>
        <taxon>Chloroflexota</taxon>
        <taxon>Caldilineae</taxon>
        <taxon>Caldilineales</taxon>
        <taxon>Caldilineaceae</taxon>
        <taxon>Litorilinea</taxon>
    </lineage>
</organism>
<evidence type="ECO:0000313" key="11">
    <source>
        <dbReference type="EMBL" id="TQE95035.1"/>
    </source>
</evidence>
<dbReference type="GO" id="GO:0005737">
    <property type="term" value="C:cytoplasm"/>
    <property type="evidence" value="ECO:0007669"/>
    <property type="project" value="UniProtKB-SubCell"/>
</dbReference>
<sequence>MLRRLFGKSETKSQDEVKLEESLQKTRSGILGRLGAIFQENEITEALWEELEETLIMGDVGVATTMELVERTRDRVEREGIKSTRDAYLVLKQEMVRLLESDEPLHIDEPRILTVVLVVGVNGSGKTTTIGKMAHYYKQRGRKVVLGAADTFRAAAIDQLKIWAERAGVDVIAHEPGADPGAVVYDAIRASQESRKADLLIVDTAGRLQTKFNLMKELEKIRGVASKLVHRAPHEVLLVLDASTGQNAISQAKSFKESAGVTGIVLTKLDGTSKGGAVLSIKRELGVPVRFVGTGEKLEDFALFDPVAFVEGLLGDS</sequence>
<keyword evidence="4 9" id="KW-0378">Hydrolase</keyword>
<evidence type="ECO:0000256" key="6">
    <source>
        <dbReference type="ARBA" id="ARBA00023136"/>
    </source>
</evidence>
<comment type="catalytic activity">
    <reaction evidence="8 9">
        <text>GTP + H2O = GDP + phosphate + H(+)</text>
        <dbReference type="Rhea" id="RHEA:19669"/>
        <dbReference type="ChEBI" id="CHEBI:15377"/>
        <dbReference type="ChEBI" id="CHEBI:15378"/>
        <dbReference type="ChEBI" id="CHEBI:37565"/>
        <dbReference type="ChEBI" id="CHEBI:43474"/>
        <dbReference type="ChEBI" id="CHEBI:58189"/>
        <dbReference type="EC" id="3.6.5.4"/>
    </reaction>
</comment>
<feature type="binding site" evidence="9">
    <location>
        <begin position="203"/>
        <end position="207"/>
    </location>
    <ligand>
        <name>GTP</name>
        <dbReference type="ChEBI" id="CHEBI:37565"/>
    </ligand>
</feature>
<evidence type="ECO:0000256" key="8">
    <source>
        <dbReference type="ARBA" id="ARBA00048027"/>
    </source>
</evidence>
<evidence type="ECO:0000313" key="12">
    <source>
        <dbReference type="Proteomes" id="UP000317371"/>
    </source>
</evidence>
<dbReference type="InterPro" id="IPR027417">
    <property type="entry name" value="P-loop_NTPase"/>
</dbReference>
<dbReference type="InterPro" id="IPR003593">
    <property type="entry name" value="AAA+_ATPase"/>
</dbReference>
<dbReference type="Pfam" id="PF00448">
    <property type="entry name" value="SRP54"/>
    <property type="match status" value="1"/>
</dbReference>